<feature type="transmembrane region" description="Helical" evidence="5">
    <location>
        <begin position="70"/>
        <end position="88"/>
    </location>
</feature>
<sequence>MQLTRAKRPLRYVMGLVYVVAGIAHFLAPKSFARAVPPQLSRPVGLVYLSGVAELVLGVGVLFDRTRRPSAWGIIALLAAVFPANVHLARSDALNEFVPEGYAGVARVAAWLRLPFQPALMAWAWWYTRE</sequence>
<dbReference type="PANTHER" id="PTHR36974:SF1">
    <property type="entry name" value="DOXX FAMILY MEMBRANE PROTEIN"/>
    <property type="match status" value="1"/>
</dbReference>
<name>A0AAJ4RAL8_9EURY</name>
<dbReference type="EMBL" id="RJJC01000001">
    <property type="protein sequence ID" value="RNJ27419.1"/>
    <property type="molecule type" value="Genomic_DNA"/>
</dbReference>
<dbReference type="PANTHER" id="PTHR36974">
    <property type="entry name" value="MEMBRANE PROTEIN-RELATED"/>
    <property type="match status" value="1"/>
</dbReference>
<evidence type="ECO:0000256" key="1">
    <source>
        <dbReference type="ARBA" id="ARBA00004141"/>
    </source>
</evidence>
<dbReference type="InterPro" id="IPR009908">
    <property type="entry name" value="Methylamine_util_MauE"/>
</dbReference>
<evidence type="ECO:0000259" key="6">
    <source>
        <dbReference type="Pfam" id="PF07291"/>
    </source>
</evidence>
<dbReference type="GO" id="GO:0016020">
    <property type="term" value="C:membrane"/>
    <property type="evidence" value="ECO:0007669"/>
    <property type="project" value="UniProtKB-SubCell"/>
</dbReference>
<dbReference type="Proteomes" id="UP000270581">
    <property type="component" value="Unassembled WGS sequence"/>
</dbReference>
<dbReference type="GO" id="GO:0030416">
    <property type="term" value="P:methylamine metabolic process"/>
    <property type="evidence" value="ECO:0007669"/>
    <property type="project" value="InterPro"/>
</dbReference>
<evidence type="ECO:0000256" key="2">
    <source>
        <dbReference type="ARBA" id="ARBA00022692"/>
    </source>
</evidence>
<feature type="domain" description="Methylamine utilisation protein MauE" evidence="6">
    <location>
        <begin position="10"/>
        <end position="80"/>
    </location>
</feature>
<evidence type="ECO:0000256" key="5">
    <source>
        <dbReference type="SAM" id="Phobius"/>
    </source>
</evidence>
<comment type="subcellular location">
    <subcellularLocation>
        <location evidence="1">Membrane</location>
        <topology evidence="1">Multi-pass membrane protein</topology>
    </subcellularLocation>
</comment>
<feature type="transmembrane region" description="Helical" evidence="5">
    <location>
        <begin position="45"/>
        <end position="63"/>
    </location>
</feature>
<accession>A0AAJ4RAL8</accession>
<feature type="transmembrane region" description="Helical" evidence="5">
    <location>
        <begin position="12"/>
        <end position="33"/>
    </location>
</feature>
<protein>
    <submittedName>
        <fullName evidence="7">DoxX family membrane protein</fullName>
    </submittedName>
</protein>
<evidence type="ECO:0000313" key="8">
    <source>
        <dbReference type="Proteomes" id="UP000270581"/>
    </source>
</evidence>
<gene>
    <name evidence="7" type="ORF">Nmn1133_12515</name>
</gene>
<feature type="transmembrane region" description="Helical" evidence="5">
    <location>
        <begin position="108"/>
        <end position="127"/>
    </location>
</feature>
<keyword evidence="3 5" id="KW-1133">Transmembrane helix</keyword>
<dbReference type="Pfam" id="PF07291">
    <property type="entry name" value="MauE"/>
    <property type="match status" value="1"/>
</dbReference>
<evidence type="ECO:0000256" key="3">
    <source>
        <dbReference type="ARBA" id="ARBA00022989"/>
    </source>
</evidence>
<keyword evidence="8" id="KW-1185">Reference proteome</keyword>
<keyword evidence="4 5" id="KW-0472">Membrane</keyword>
<reference evidence="7 8" key="1">
    <citation type="submission" date="2018-11" db="EMBL/GenBank/DDBJ databases">
        <title>Genome sequences of Natronomonas sp. CBA1133.</title>
        <authorList>
            <person name="Roh S.W."/>
            <person name="Cha I.-T."/>
        </authorList>
    </citation>
    <scope>NUCLEOTIDE SEQUENCE [LARGE SCALE GENOMIC DNA]</scope>
    <source>
        <strain evidence="7 8">CBA1133</strain>
    </source>
</reference>
<dbReference type="RefSeq" id="WP_123124559.1">
    <property type="nucleotide sequence ID" value="NZ_QKNW01000001.1"/>
</dbReference>
<evidence type="ECO:0000256" key="4">
    <source>
        <dbReference type="ARBA" id="ARBA00023136"/>
    </source>
</evidence>
<keyword evidence="2 5" id="KW-0812">Transmembrane</keyword>
<comment type="caution">
    <text evidence="7">The sequence shown here is derived from an EMBL/GenBank/DDBJ whole genome shotgun (WGS) entry which is preliminary data.</text>
</comment>
<evidence type="ECO:0000313" key="7">
    <source>
        <dbReference type="EMBL" id="RNJ27419.1"/>
    </source>
</evidence>
<dbReference type="AlphaFoldDB" id="A0AAJ4RAL8"/>
<organism evidence="7 8">
    <name type="scientific">Halosegnis longus</name>
    <dbReference type="NCBI Taxonomy" id="2216012"/>
    <lineage>
        <taxon>Archaea</taxon>
        <taxon>Methanobacteriati</taxon>
        <taxon>Methanobacteriota</taxon>
        <taxon>Stenosarchaea group</taxon>
        <taxon>Halobacteria</taxon>
        <taxon>Halobacteriales</taxon>
        <taxon>Natronomonadaceae</taxon>
        <taxon>Halosegnis</taxon>
    </lineage>
</organism>
<proteinExistence type="predicted"/>